<comment type="similarity">
    <text evidence="2">Belongs to the SARAF family.</text>
</comment>
<organism evidence="16 17">
    <name type="scientific">Parambassis ranga</name>
    <name type="common">Indian glassy fish</name>
    <dbReference type="NCBI Taxonomy" id="210632"/>
    <lineage>
        <taxon>Eukaryota</taxon>
        <taxon>Metazoa</taxon>
        <taxon>Chordata</taxon>
        <taxon>Craniata</taxon>
        <taxon>Vertebrata</taxon>
        <taxon>Euteleostomi</taxon>
        <taxon>Actinopterygii</taxon>
        <taxon>Neopterygii</taxon>
        <taxon>Teleostei</taxon>
        <taxon>Neoteleostei</taxon>
        <taxon>Acanthomorphata</taxon>
        <taxon>Ovalentaria</taxon>
        <taxon>Ambassidae</taxon>
        <taxon>Parambassis</taxon>
    </lineage>
</organism>
<dbReference type="GO" id="GO:0005789">
    <property type="term" value="C:endoplasmic reticulum membrane"/>
    <property type="evidence" value="ECO:0007669"/>
    <property type="project" value="UniProtKB-SubCell"/>
</dbReference>
<protein>
    <recommendedName>
        <fullName evidence="3">Store-operated calcium entry-associated regulatory factor</fullName>
    </recommendedName>
    <alternativeName>
        <fullName evidence="13">Transmembrane protein 66</fullName>
    </alternativeName>
</protein>
<keyword evidence="9" id="KW-0106">Calcium</keyword>
<proteinExistence type="inferred from homology"/>
<keyword evidence="16" id="KW-1185">Reference proteome</keyword>
<feature type="chain" id="PRO_5028403671" description="Store-operated calcium entry-associated regulatory factor" evidence="15">
    <location>
        <begin position="19"/>
        <end position="328"/>
    </location>
</feature>
<dbReference type="PANTHER" id="PTHR15929">
    <property type="entry name" value="STORE-OPERATED CALCIUM ENTRY-ASSOCIATED REGULATORY FACTOR"/>
    <property type="match status" value="1"/>
</dbReference>
<dbReference type="GO" id="GO:0006816">
    <property type="term" value="P:calcium ion transport"/>
    <property type="evidence" value="ECO:0007669"/>
    <property type="project" value="UniProtKB-KW"/>
</dbReference>
<evidence type="ECO:0000256" key="5">
    <source>
        <dbReference type="ARBA" id="ARBA00022568"/>
    </source>
</evidence>
<evidence type="ECO:0000313" key="16">
    <source>
        <dbReference type="Proteomes" id="UP000515145"/>
    </source>
</evidence>
<evidence type="ECO:0000256" key="13">
    <source>
        <dbReference type="ARBA" id="ARBA00031116"/>
    </source>
</evidence>
<dbReference type="GO" id="GO:2001256">
    <property type="term" value="P:regulation of store-operated calcium entry"/>
    <property type="evidence" value="ECO:0007669"/>
    <property type="project" value="InterPro"/>
</dbReference>
<accession>A0A6P7I578</accession>
<keyword evidence="10" id="KW-1133">Transmembrane helix</keyword>
<keyword evidence="11" id="KW-0406">Ion transport</keyword>
<dbReference type="OrthoDB" id="20303at2759"/>
<evidence type="ECO:0000256" key="4">
    <source>
        <dbReference type="ARBA" id="ARBA00022448"/>
    </source>
</evidence>
<evidence type="ECO:0000256" key="2">
    <source>
        <dbReference type="ARBA" id="ARBA00006833"/>
    </source>
</evidence>
<dbReference type="Proteomes" id="UP000515145">
    <property type="component" value="Chromosome 1"/>
</dbReference>
<feature type="signal peptide" evidence="15">
    <location>
        <begin position="1"/>
        <end position="18"/>
    </location>
</feature>
<evidence type="ECO:0000256" key="11">
    <source>
        <dbReference type="ARBA" id="ARBA00023065"/>
    </source>
</evidence>
<reference evidence="17" key="1">
    <citation type="submission" date="2025-08" db="UniProtKB">
        <authorList>
            <consortium name="RefSeq"/>
        </authorList>
    </citation>
    <scope>IDENTIFICATION</scope>
</reference>
<evidence type="ECO:0000256" key="10">
    <source>
        <dbReference type="ARBA" id="ARBA00022989"/>
    </source>
</evidence>
<gene>
    <name evidence="17" type="primary">saraf</name>
</gene>
<dbReference type="FunCoup" id="A0A6P7I578">
    <property type="interactions" value="11"/>
</dbReference>
<evidence type="ECO:0000256" key="12">
    <source>
        <dbReference type="ARBA" id="ARBA00023136"/>
    </source>
</evidence>
<name>A0A6P7I578_9TELE</name>
<sequence>MKLLIAVVLLLSVGHIESLNGDSVLLRDIQVLTLYRSRYTTARRSSPIPQLKCVGGSAGCQAFIPDVVQCVNKGWDGVDVQWECRTDMDNAYRFGHIEVSCEGFSHPADAYILKGSCGLEYTMDLTEEGKRRAQGSMGSHSGFGGVGGFMSNFFSGFSEKGHSYKQSSFPSHSNDLGGLLVVAVLLLLAYSVYKLFLSGNTVPLGQDGGTAGFPRDNYYGSSAGPPPPGFKPDFTGYPGTNTSYGFHSENYGSYRQAYPGRQDAPSMGGGFWTAMGTGGVLGYLFGRQRSQSYNSDHSGFMNNRHHTTDPSSSSGTRTASGFGGTKRR</sequence>
<dbReference type="PANTHER" id="PTHR15929:SF0">
    <property type="entry name" value="STORE-OPERATED CALCIUM ENTRY-ASSOCIATED REGULATORY FACTOR"/>
    <property type="match status" value="1"/>
</dbReference>
<keyword evidence="5" id="KW-0109">Calcium transport</keyword>
<dbReference type="GeneID" id="114433600"/>
<keyword evidence="12" id="KW-0472">Membrane</keyword>
<evidence type="ECO:0000256" key="14">
    <source>
        <dbReference type="SAM" id="MobiDB-lite"/>
    </source>
</evidence>
<comment type="subcellular location">
    <subcellularLocation>
        <location evidence="1">Endoplasmic reticulum membrane</location>
        <topology evidence="1">Single-pass type I membrane protein</topology>
    </subcellularLocation>
</comment>
<keyword evidence="8" id="KW-0256">Endoplasmic reticulum</keyword>
<dbReference type="CTD" id="51669"/>
<evidence type="ECO:0000313" key="17">
    <source>
        <dbReference type="RefSeq" id="XP_028258047.1"/>
    </source>
</evidence>
<evidence type="ECO:0000256" key="3">
    <source>
        <dbReference type="ARBA" id="ARBA00016584"/>
    </source>
</evidence>
<keyword evidence="6" id="KW-0812">Transmembrane</keyword>
<feature type="region of interest" description="Disordered" evidence="14">
    <location>
        <begin position="294"/>
        <end position="328"/>
    </location>
</feature>
<evidence type="ECO:0000256" key="1">
    <source>
        <dbReference type="ARBA" id="ARBA00004115"/>
    </source>
</evidence>
<evidence type="ECO:0000256" key="15">
    <source>
        <dbReference type="SAM" id="SignalP"/>
    </source>
</evidence>
<evidence type="ECO:0000256" key="9">
    <source>
        <dbReference type="ARBA" id="ARBA00022837"/>
    </source>
</evidence>
<feature type="compositionally biased region" description="Polar residues" evidence="14">
    <location>
        <begin position="309"/>
        <end position="319"/>
    </location>
</feature>
<dbReference type="InParanoid" id="A0A6P7I578"/>
<keyword evidence="4" id="KW-0813">Transport</keyword>
<evidence type="ECO:0000256" key="8">
    <source>
        <dbReference type="ARBA" id="ARBA00022824"/>
    </source>
</evidence>
<dbReference type="AlphaFoldDB" id="A0A6P7I578"/>
<evidence type="ECO:0000256" key="7">
    <source>
        <dbReference type="ARBA" id="ARBA00022729"/>
    </source>
</evidence>
<dbReference type="Pfam" id="PF06682">
    <property type="entry name" value="SARAF"/>
    <property type="match status" value="1"/>
</dbReference>
<keyword evidence="7 15" id="KW-0732">Signal</keyword>
<dbReference type="RefSeq" id="XP_028258047.1">
    <property type="nucleotide sequence ID" value="XM_028402246.1"/>
</dbReference>
<dbReference type="InterPro" id="IPR009567">
    <property type="entry name" value="SARAF"/>
</dbReference>
<evidence type="ECO:0000256" key="6">
    <source>
        <dbReference type="ARBA" id="ARBA00022692"/>
    </source>
</evidence>